<keyword evidence="1" id="KW-0472">Membrane</keyword>
<organism evidence="2 3">
    <name type="scientific">Halarcobacter ebronensis</name>
    <dbReference type="NCBI Taxonomy" id="1462615"/>
    <lineage>
        <taxon>Bacteria</taxon>
        <taxon>Pseudomonadati</taxon>
        <taxon>Campylobacterota</taxon>
        <taxon>Epsilonproteobacteria</taxon>
        <taxon>Campylobacterales</taxon>
        <taxon>Arcobacteraceae</taxon>
        <taxon>Halarcobacter</taxon>
    </lineage>
</organism>
<feature type="transmembrane region" description="Helical" evidence="1">
    <location>
        <begin position="102"/>
        <end position="121"/>
    </location>
</feature>
<dbReference type="EMBL" id="PDKK01000012">
    <property type="protein sequence ID" value="RXK03432.1"/>
    <property type="molecule type" value="Genomic_DNA"/>
</dbReference>
<feature type="transmembrane region" description="Helical" evidence="1">
    <location>
        <begin position="78"/>
        <end position="96"/>
    </location>
</feature>
<evidence type="ECO:0000256" key="1">
    <source>
        <dbReference type="SAM" id="Phobius"/>
    </source>
</evidence>
<gene>
    <name evidence="2" type="ORF">CRV07_12185</name>
</gene>
<dbReference type="AlphaFoldDB" id="A0A4Q1AU67"/>
<keyword evidence="1" id="KW-0812">Transmembrane</keyword>
<feature type="transmembrane region" description="Helical" evidence="1">
    <location>
        <begin position="21"/>
        <end position="40"/>
    </location>
</feature>
<evidence type="ECO:0000313" key="2">
    <source>
        <dbReference type="EMBL" id="RXK03432.1"/>
    </source>
</evidence>
<feature type="transmembrane region" description="Helical" evidence="1">
    <location>
        <begin position="46"/>
        <end position="66"/>
    </location>
</feature>
<keyword evidence="1" id="KW-1133">Transmembrane helix</keyword>
<proteinExistence type="predicted"/>
<dbReference type="Proteomes" id="UP000289758">
    <property type="component" value="Unassembled WGS sequence"/>
</dbReference>
<keyword evidence="3" id="KW-1185">Reference proteome</keyword>
<protein>
    <recommendedName>
        <fullName evidence="4">MFS transporter</fullName>
    </recommendedName>
</protein>
<reference evidence="2 3" key="1">
    <citation type="submission" date="2017-10" db="EMBL/GenBank/DDBJ databases">
        <title>Genomics of the genus Arcobacter.</title>
        <authorList>
            <person name="Perez-Cataluna A."/>
            <person name="Figueras M.J."/>
        </authorList>
    </citation>
    <scope>NUCLEOTIDE SEQUENCE [LARGE SCALE GENOMIC DNA]</scope>
    <source>
        <strain evidence="2 3">CECT 8441</strain>
    </source>
</reference>
<evidence type="ECO:0008006" key="4">
    <source>
        <dbReference type="Google" id="ProtNLM"/>
    </source>
</evidence>
<sequence>MAYKHYISIFKEVKKSKFLKIQAIVLFITTYIDWTLIPFVTKLEGTFLPVFMISFFMLLGSLDGFIHPLFKNIRIYNIYLFTIILDMIQIGSYIFFSTSIIFFTYLILTIFTIQAITFEVARIHTVDFMQDENIVLKDYLMLRSFMISLAIVMGSLSAMLFDYFTKELSYLLLYLAILGVIGILFQYKLYGKFKKRVIFNEVQIEKDKTELFEKFKI</sequence>
<feature type="transmembrane region" description="Helical" evidence="1">
    <location>
        <begin position="142"/>
        <end position="164"/>
    </location>
</feature>
<evidence type="ECO:0000313" key="3">
    <source>
        <dbReference type="Proteomes" id="UP000289758"/>
    </source>
</evidence>
<dbReference type="RefSeq" id="WP_129087929.1">
    <property type="nucleotide sequence ID" value="NZ_CP053836.1"/>
</dbReference>
<feature type="transmembrane region" description="Helical" evidence="1">
    <location>
        <begin position="170"/>
        <end position="190"/>
    </location>
</feature>
<accession>A0A4Q1AU67</accession>
<comment type="caution">
    <text evidence="2">The sequence shown here is derived from an EMBL/GenBank/DDBJ whole genome shotgun (WGS) entry which is preliminary data.</text>
</comment>
<dbReference type="OrthoDB" id="5343486at2"/>
<name>A0A4Q1AU67_9BACT</name>